<dbReference type="EMBL" id="SDMP01000019">
    <property type="protein sequence ID" value="RYQ93300.1"/>
    <property type="molecule type" value="Genomic_DNA"/>
</dbReference>
<gene>
    <name evidence="3" type="ORF">Ahy_B09g099569</name>
</gene>
<dbReference type="PANTHER" id="PTHR46033:SF1">
    <property type="entry name" value="PROTEIN MAIN-LIKE 2"/>
    <property type="match status" value="1"/>
</dbReference>
<proteinExistence type="predicted"/>
<feature type="compositionally biased region" description="Basic and acidic residues" evidence="1">
    <location>
        <begin position="266"/>
        <end position="277"/>
    </location>
</feature>
<feature type="domain" description="Aminotransferase-like plant mobile" evidence="2">
    <location>
        <begin position="1"/>
        <end position="191"/>
    </location>
</feature>
<reference evidence="3 4" key="1">
    <citation type="submission" date="2019-01" db="EMBL/GenBank/DDBJ databases">
        <title>Sequencing of cultivated peanut Arachis hypogaea provides insights into genome evolution and oil improvement.</title>
        <authorList>
            <person name="Chen X."/>
        </authorList>
    </citation>
    <scope>NUCLEOTIDE SEQUENCE [LARGE SCALE GENOMIC DNA]</scope>
    <source>
        <strain evidence="4">cv. Fuhuasheng</strain>
        <tissue evidence="3">Leaves</tissue>
    </source>
</reference>
<feature type="compositionally biased region" description="Basic residues" evidence="1">
    <location>
        <begin position="247"/>
        <end position="262"/>
    </location>
</feature>
<feature type="region of interest" description="Disordered" evidence="1">
    <location>
        <begin position="224"/>
        <end position="322"/>
    </location>
</feature>
<evidence type="ECO:0000313" key="3">
    <source>
        <dbReference type="EMBL" id="RYQ93300.1"/>
    </source>
</evidence>
<dbReference type="AlphaFoldDB" id="A0A444XU43"/>
<dbReference type="InterPro" id="IPR019557">
    <property type="entry name" value="AminoTfrase-like_pln_mobile"/>
</dbReference>
<evidence type="ECO:0000259" key="2">
    <source>
        <dbReference type="Pfam" id="PF10536"/>
    </source>
</evidence>
<dbReference type="PANTHER" id="PTHR46033">
    <property type="entry name" value="PROTEIN MAIN-LIKE 2"/>
    <property type="match status" value="1"/>
</dbReference>
<dbReference type="GO" id="GO:0010073">
    <property type="term" value="P:meristem maintenance"/>
    <property type="evidence" value="ECO:0007669"/>
    <property type="project" value="InterPro"/>
</dbReference>
<name>A0A444XU43_ARAHY</name>
<dbReference type="Proteomes" id="UP000289738">
    <property type="component" value="Chromosome B09"/>
</dbReference>
<protein>
    <recommendedName>
        <fullName evidence="2">Aminotransferase-like plant mobile domain-containing protein</fullName>
    </recommendedName>
</protein>
<sequence length="322" mass="36298">MCRATEHGQRNLGECVSLMLSRAYHRIPLVRPDGFYARRFPLVERWIQYWPNNATGESKLRQYRRTLNGIRILKVIEWTPYADPQLVGLVPPAIAEADASAAVVCLLLCFTIVEWHLVDLVVRQFGGLQHISTRPLNIDDMHRLDGRFSRDEWFPQLLGGWHEMWDARADHRLPRYHHINMRPSFPYMTWYLQWAHTELFGLGNQHLVAVGVVLEDLPIHHPLAPDLHQPDDGHLPELEPTAGGGRGRGRGRARERGRRGGGHGRQGPDKVLRERDPVSPSAHGAVDAGQTVGSMSGSVYGDYLSLRPPGPHHSEAGTSHQG</sequence>
<keyword evidence="4" id="KW-1185">Reference proteome</keyword>
<feature type="compositionally biased region" description="Basic and acidic residues" evidence="1">
    <location>
        <begin position="228"/>
        <end position="237"/>
    </location>
</feature>
<evidence type="ECO:0000313" key="4">
    <source>
        <dbReference type="Proteomes" id="UP000289738"/>
    </source>
</evidence>
<comment type="caution">
    <text evidence="3">The sequence shown here is derived from an EMBL/GenBank/DDBJ whole genome shotgun (WGS) entry which is preliminary data.</text>
</comment>
<organism evidence="3 4">
    <name type="scientific">Arachis hypogaea</name>
    <name type="common">Peanut</name>
    <dbReference type="NCBI Taxonomy" id="3818"/>
    <lineage>
        <taxon>Eukaryota</taxon>
        <taxon>Viridiplantae</taxon>
        <taxon>Streptophyta</taxon>
        <taxon>Embryophyta</taxon>
        <taxon>Tracheophyta</taxon>
        <taxon>Spermatophyta</taxon>
        <taxon>Magnoliopsida</taxon>
        <taxon>eudicotyledons</taxon>
        <taxon>Gunneridae</taxon>
        <taxon>Pentapetalae</taxon>
        <taxon>rosids</taxon>
        <taxon>fabids</taxon>
        <taxon>Fabales</taxon>
        <taxon>Fabaceae</taxon>
        <taxon>Papilionoideae</taxon>
        <taxon>50 kb inversion clade</taxon>
        <taxon>dalbergioids sensu lato</taxon>
        <taxon>Dalbergieae</taxon>
        <taxon>Pterocarpus clade</taxon>
        <taxon>Arachis</taxon>
    </lineage>
</organism>
<dbReference type="InterPro" id="IPR044824">
    <property type="entry name" value="MAIN-like"/>
</dbReference>
<accession>A0A444XU43</accession>
<evidence type="ECO:0000256" key="1">
    <source>
        <dbReference type="SAM" id="MobiDB-lite"/>
    </source>
</evidence>
<dbReference type="Pfam" id="PF10536">
    <property type="entry name" value="PMD"/>
    <property type="match status" value="1"/>
</dbReference>